<feature type="region of interest" description="Disordered" evidence="1">
    <location>
        <begin position="80"/>
        <end position="105"/>
    </location>
</feature>
<feature type="compositionally biased region" description="Polar residues" evidence="1">
    <location>
        <begin position="81"/>
        <end position="98"/>
    </location>
</feature>
<feature type="compositionally biased region" description="Polar residues" evidence="1">
    <location>
        <begin position="467"/>
        <end position="490"/>
    </location>
</feature>
<feature type="compositionally biased region" description="Basic and acidic residues" evidence="1">
    <location>
        <begin position="640"/>
        <end position="654"/>
    </location>
</feature>
<organism evidence="2 3">
    <name type="scientific">Penaeus vannamei</name>
    <name type="common">Whiteleg shrimp</name>
    <name type="synonym">Litopenaeus vannamei</name>
    <dbReference type="NCBI Taxonomy" id="6689"/>
    <lineage>
        <taxon>Eukaryota</taxon>
        <taxon>Metazoa</taxon>
        <taxon>Ecdysozoa</taxon>
        <taxon>Arthropoda</taxon>
        <taxon>Crustacea</taxon>
        <taxon>Multicrustacea</taxon>
        <taxon>Malacostraca</taxon>
        <taxon>Eumalacostraca</taxon>
        <taxon>Eucarida</taxon>
        <taxon>Decapoda</taxon>
        <taxon>Dendrobranchiata</taxon>
        <taxon>Penaeoidea</taxon>
        <taxon>Penaeidae</taxon>
        <taxon>Penaeus</taxon>
    </lineage>
</organism>
<evidence type="ECO:0000313" key="3">
    <source>
        <dbReference type="Proteomes" id="UP000283509"/>
    </source>
</evidence>
<feature type="region of interest" description="Disordered" evidence="1">
    <location>
        <begin position="394"/>
        <end position="421"/>
    </location>
</feature>
<feature type="region of interest" description="Disordered" evidence="1">
    <location>
        <begin position="462"/>
        <end position="490"/>
    </location>
</feature>
<reference evidence="2 3" key="2">
    <citation type="submission" date="2019-01" db="EMBL/GenBank/DDBJ databases">
        <title>The decoding of complex shrimp genome reveals the adaptation for benthos swimmer, frequently molting mechanism and breeding impact on genome.</title>
        <authorList>
            <person name="Sun Y."/>
            <person name="Gao Y."/>
            <person name="Yu Y."/>
        </authorList>
    </citation>
    <scope>NUCLEOTIDE SEQUENCE [LARGE SCALE GENOMIC DNA]</scope>
    <source>
        <tissue evidence="2">Muscle</tissue>
    </source>
</reference>
<feature type="region of interest" description="Disordered" evidence="1">
    <location>
        <begin position="547"/>
        <end position="571"/>
    </location>
</feature>
<feature type="compositionally biased region" description="Polar residues" evidence="1">
    <location>
        <begin position="551"/>
        <end position="567"/>
    </location>
</feature>
<accession>A0A3R7SYF2</accession>
<dbReference type="OrthoDB" id="6377414at2759"/>
<feature type="region of interest" description="Disordered" evidence="1">
    <location>
        <begin position="211"/>
        <end position="230"/>
    </location>
</feature>
<protein>
    <submittedName>
        <fullName evidence="2">Uncharacterized protein</fullName>
    </submittedName>
</protein>
<feature type="compositionally biased region" description="Polar residues" evidence="1">
    <location>
        <begin position="396"/>
        <end position="415"/>
    </location>
</feature>
<dbReference type="AlphaFoldDB" id="A0A3R7SYF2"/>
<dbReference type="EMBL" id="QCYY01000999">
    <property type="protein sequence ID" value="ROT81250.1"/>
    <property type="molecule type" value="Genomic_DNA"/>
</dbReference>
<feature type="region of interest" description="Disordered" evidence="1">
    <location>
        <begin position="604"/>
        <end position="663"/>
    </location>
</feature>
<feature type="compositionally biased region" description="Polar residues" evidence="1">
    <location>
        <begin position="627"/>
        <end position="636"/>
    </location>
</feature>
<reference evidence="2 3" key="1">
    <citation type="submission" date="2018-04" db="EMBL/GenBank/DDBJ databases">
        <authorList>
            <person name="Zhang X."/>
            <person name="Yuan J."/>
            <person name="Li F."/>
            <person name="Xiang J."/>
        </authorList>
    </citation>
    <scope>NUCLEOTIDE SEQUENCE [LARGE SCALE GENOMIC DNA]</scope>
    <source>
        <tissue evidence="2">Muscle</tissue>
    </source>
</reference>
<evidence type="ECO:0000256" key="1">
    <source>
        <dbReference type="SAM" id="MobiDB-lite"/>
    </source>
</evidence>
<name>A0A3R7SYF2_PENVA</name>
<proteinExistence type="predicted"/>
<dbReference type="Proteomes" id="UP000283509">
    <property type="component" value="Unassembled WGS sequence"/>
</dbReference>
<keyword evidence="3" id="KW-1185">Reference proteome</keyword>
<evidence type="ECO:0000313" key="2">
    <source>
        <dbReference type="EMBL" id="ROT81250.1"/>
    </source>
</evidence>
<sequence>MAGGEGVGVGAANSAAVCPVCGNNQPNLTQHLSRHSKEEIIRAVTNESTLPELSSRRPPGRPRRPSYPLPAVANVALISPRPTTSQTPVLLTGNQSHEPSLGAPLGSIPQAASTPHPPPVQTVRLGSLGPMMQPPRNAVPLAAAPLQHGTAGSSYLLIGNNMFPAGSVIPNNIQLWNNGVSYLIPSSGGLMLAATPPTNQTLLVQPPTSTAQATPIKLQPPTPVSVPGTPNLVGGIYSGIPRRPSRQHIPDPVLLVEEPCSQPTQDGIVAGDGSCRQDMVPNPVVMTGERNPLKLPEDEPPETQEQPNPKTTIHIGKNISISLPKDLVGKKDRLKEIINQDASSIHIDPNVPSPAHNITIENGLDDSFSQHESASPYSIPVDEPMEVIFEDRGSDNRATSGANTMSPNNSNSAELTSREEQVAFQRDGSELIIGLATSSSVMEEIRMKRNRRNEVVDSSVSMDVCNSPRTSSSISQVNQTSGSGNQTRQVNRNEDQDGVMCCEDDQPLSFLASDRTLNTLLGDSALQEMVYVEEQVLGAVEEVFAGDTPSLPGTSSSHNMNGTSTPKTARKGNHSYIGVYQEEQCGNAAAENSHREKNQDIKCKIEPQPGSSSQNCSSSARRGAPSYVNQLPQSQPVARPPDHMGNKVEAASHEQEEELVDDPSLVEDFGNENIFQDEQMFERELSNQHTEEVMSLKASETLADSDSERTTPHEELQDFMFYDRSCMFAGEPGPANLSPRTYPSIDSSAFHALTPALITHLDHAVQIDSGQTSSLGGLVGEQSEEGVVELTSTETTMHLASDDCCSVLPSDGMSITQLFPSNHHHDTSVVATATSSVTVSHSNSIMATSAATSQVTFADLVEDSKMHSKMLVVESSCTTINRQLSPVPSTSGLQGANNQETTKEDEDTHHVQRPWRSLVPLGG</sequence>
<feature type="region of interest" description="Disordered" evidence="1">
    <location>
        <begin position="884"/>
        <end position="923"/>
    </location>
</feature>
<feature type="region of interest" description="Disordered" evidence="1">
    <location>
        <begin position="45"/>
        <end position="68"/>
    </location>
</feature>
<gene>
    <name evidence="2" type="ORF">C7M84_025596</name>
</gene>
<feature type="region of interest" description="Disordered" evidence="1">
    <location>
        <begin position="289"/>
        <end position="311"/>
    </location>
</feature>
<feature type="compositionally biased region" description="Polar residues" evidence="1">
    <location>
        <begin position="884"/>
        <end position="900"/>
    </location>
</feature>
<comment type="caution">
    <text evidence="2">The sequence shown here is derived from an EMBL/GenBank/DDBJ whole genome shotgun (WGS) entry which is preliminary data.</text>
</comment>